<dbReference type="GO" id="GO:0008270">
    <property type="term" value="F:zinc ion binding"/>
    <property type="evidence" value="ECO:0007669"/>
    <property type="project" value="UniProtKB-KW"/>
</dbReference>
<dbReference type="SUPFAM" id="SSF54001">
    <property type="entry name" value="Cysteine proteinases"/>
    <property type="match status" value="1"/>
</dbReference>
<dbReference type="GO" id="GO:0004843">
    <property type="term" value="F:cysteine-type deubiquitinase activity"/>
    <property type="evidence" value="ECO:0007669"/>
    <property type="project" value="UniProtKB-UniRule"/>
</dbReference>
<dbReference type="GO" id="GO:0006508">
    <property type="term" value="P:proteolysis"/>
    <property type="evidence" value="ECO:0007669"/>
    <property type="project" value="UniProtKB-KW"/>
</dbReference>
<keyword evidence="4" id="KW-0862">Zinc</keyword>
<dbReference type="Pfam" id="PF00443">
    <property type="entry name" value="UCH"/>
    <property type="match status" value="1"/>
</dbReference>
<dbReference type="InterPro" id="IPR038765">
    <property type="entry name" value="Papain-like_cys_pep_sf"/>
</dbReference>
<reference evidence="10 11" key="1">
    <citation type="journal article" date="2023" name="Sci. Data">
        <title>Genome assembly of the Korean intertidal mud-creeper Batillaria attramentaria.</title>
        <authorList>
            <person name="Patra A.K."/>
            <person name="Ho P.T."/>
            <person name="Jun S."/>
            <person name="Lee S.J."/>
            <person name="Kim Y."/>
            <person name="Won Y.J."/>
        </authorList>
    </citation>
    <scope>NUCLEOTIDE SEQUENCE [LARGE SCALE GENOMIC DNA]</scope>
    <source>
        <strain evidence="10">Wonlab-2016</strain>
    </source>
</reference>
<evidence type="ECO:0000259" key="9">
    <source>
        <dbReference type="PROSITE" id="PS50271"/>
    </source>
</evidence>
<dbReference type="PROSITE" id="PS00973">
    <property type="entry name" value="USP_2"/>
    <property type="match status" value="1"/>
</dbReference>
<dbReference type="EMBL" id="JACVVK020000101">
    <property type="protein sequence ID" value="KAK7492604.1"/>
    <property type="molecule type" value="Genomic_DNA"/>
</dbReference>
<evidence type="ECO:0000256" key="4">
    <source>
        <dbReference type="ARBA" id="ARBA00022833"/>
    </source>
</evidence>
<feature type="domain" description="USP" evidence="8">
    <location>
        <begin position="153"/>
        <end position="500"/>
    </location>
</feature>
<evidence type="ECO:0000256" key="2">
    <source>
        <dbReference type="ARBA" id="ARBA00022723"/>
    </source>
</evidence>
<keyword evidence="2" id="KW-0479">Metal-binding</keyword>
<dbReference type="PROSITE" id="PS50235">
    <property type="entry name" value="USP_3"/>
    <property type="match status" value="1"/>
</dbReference>
<comment type="caution">
    <text evidence="10">The sequence shown here is derived from an EMBL/GenBank/DDBJ whole genome shotgun (WGS) entry which is preliminary data.</text>
</comment>
<dbReference type="Pfam" id="PF02148">
    <property type="entry name" value="zf-UBP"/>
    <property type="match status" value="1"/>
</dbReference>
<accession>A0ABD0KZK0</accession>
<comment type="catalytic activity">
    <reaction evidence="1 6">
        <text>Thiol-dependent hydrolysis of ester, thioester, amide, peptide and isopeptide bonds formed by the C-terminal Gly of ubiquitin (a 76-residue protein attached to proteins as an intracellular targeting signal).</text>
        <dbReference type="EC" id="3.4.19.12"/>
    </reaction>
</comment>
<keyword evidence="6" id="KW-0645">Protease</keyword>
<dbReference type="InterPro" id="IPR013083">
    <property type="entry name" value="Znf_RING/FYVE/PHD"/>
</dbReference>
<keyword evidence="11" id="KW-1185">Reference proteome</keyword>
<dbReference type="Gene3D" id="3.30.40.10">
    <property type="entry name" value="Zinc/RING finger domain, C3HC4 (zinc finger)"/>
    <property type="match status" value="1"/>
</dbReference>
<organism evidence="10 11">
    <name type="scientific">Batillaria attramentaria</name>
    <dbReference type="NCBI Taxonomy" id="370345"/>
    <lineage>
        <taxon>Eukaryota</taxon>
        <taxon>Metazoa</taxon>
        <taxon>Spiralia</taxon>
        <taxon>Lophotrochozoa</taxon>
        <taxon>Mollusca</taxon>
        <taxon>Gastropoda</taxon>
        <taxon>Caenogastropoda</taxon>
        <taxon>Sorbeoconcha</taxon>
        <taxon>Cerithioidea</taxon>
        <taxon>Batillariidae</taxon>
        <taxon>Batillaria</taxon>
    </lineage>
</organism>
<evidence type="ECO:0000256" key="1">
    <source>
        <dbReference type="ARBA" id="ARBA00000707"/>
    </source>
</evidence>
<name>A0ABD0KZK0_9CAEN</name>
<dbReference type="PROSITE" id="PS50271">
    <property type="entry name" value="ZF_UBP"/>
    <property type="match status" value="1"/>
</dbReference>
<dbReference type="PANTHER" id="PTHR21646:SF19">
    <property type="entry name" value="UBIQUITIN CARBOXYL-TERMINAL HYDROLASE 3"/>
    <property type="match status" value="1"/>
</dbReference>
<dbReference type="Gene3D" id="3.90.70.10">
    <property type="entry name" value="Cysteine proteinases"/>
    <property type="match status" value="1"/>
</dbReference>
<evidence type="ECO:0000313" key="11">
    <source>
        <dbReference type="Proteomes" id="UP001519460"/>
    </source>
</evidence>
<feature type="domain" description="UBP-type" evidence="9">
    <location>
        <begin position="1"/>
        <end position="102"/>
    </location>
</feature>
<keyword evidence="6" id="KW-0833">Ubl conjugation pathway</keyword>
<evidence type="ECO:0000256" key="3">
    <source>
        <dbReference type="ARBA" id="ARBA00022771"/>
    </source>
</evidence>
<dbReference type="EC" id="3.4.19.12" evidence="6"/>
<dbReference type="InterPro" id="IPR050185">
    <property type="entry name" value="Ub_carboxyl-term_hydrolase"/>
</dbReference>
<evidence type="ECO:0000259" key="8">
    <source>
        <dbReference type="PROSITE" id="PS50235"/>
    </source>
</evidence>
<comment type="similarity">
    <text evidence="6">Belongs to the peptidase C19 family.</text>
</comment>
<dbReference type="InterPro" id="IPR001607">
    <property type="entry name" value="Znf_UBP"/>
</dbReference>
<dbReference type="PROSITE" id="PS00972">
    <property type="entry name" value="USP_1"/>
    <property type="match status" value="1"/>
</dbReference>
<dbReference type="AlphaFoldDB" id="A0ABD0KZK0"/>
<evidence type="ECO:0000256" key="5">
    <source>
        <dbReference type="PROSITE-ProRule" id="PRU00502"/>
    </source>
</evidence>
<dbReference type="InterPro" id="IPR018200">
    <property type="entry name" value="USP_CS"/>
</dbReference>
<evidence type="ECO:0000313" key="10">
    <source>
        <dbReference type="EMBL" id="KAK7492604.1"/>
    </source>
</evidence>
<dbReference type="InterPro" id="IPR001394">
    <property type="entry name" value="Peptidase_C19_UCH"/>
</dbReference>
<feature type="region of interest" description="Disordered" evidence="7">
    <location>
        <begin position="112"/>
        <end position="153"/>
    </location>
</feature>
<keyword evidence="3 5" id="KW-0863">Zinc-finger</keyword>
<dbReference type="PANTHER" id="PTHR21646">
    <property type="entry name" value="UBIQUITIN CARBOXYL-TERMINAL HYDROLASE"/>
    <property type="match status" value="1"/>
</dbReference>
<proteinExistence type="inferred from homology"/>
<dbReference type="InterPro" id="IPR028889">
    <property type="entry name" value="USP"/>
</dbReference>
<evidence type="ECO:0000256" key="7">
    <source>
        <dbReference type="SAM" id="MobiDB-lite"/>
    </source>
</evidence>
<gene>
    <name evidence="10" type="ORF">BaRGS_00016083</name>
</gene>
<sequence>MECPHLEDCARILEPNLKTENNPPEFVCSVCNTEKSPWICLACGVVNCGRYVNAHAKEHYEQTEKHNVCMDCHNFMAYCYTCDEFVINDTATGHLEKLRKSLESISRLAHKTNGPQQCRRGKRRRRVPADSSENDRKRRKKEEKKLVRPPRTPGLRNLGNTCFMNAVLQSLSNIQHFCGYIKQLPSLEDKAVKTKKLNHTKKLRDFGEDTLVVEELRKIMVALWQGSKGAISPESLFTVIWKVVPRFRGYQQQDAHEFMRYLLDRLHSELLQLLPYPTTNSPFITITPKSTSTIVTAIFGGLLQNEVNCLICGMESKKHDPFLDLSLDIPSQFAVRSSKPKEGEPVCKLSDCLHSFTDVEELEESELYMCSSCKRRQRSTKKFWIRRLPNVLCLHLKRFRWSTYCRVKLETFVEFPLSGLDMNCYVLNNLHETRGSSAGSNLYDLAAVVVHHGSGAGSGHYTSYATHEGQWFHFNDSTVTACEPEVVARCKAYILFYVRRQIRLPDYLMVNGSTPATTSAAGPSKHK</sequence>
<keyword evidence="6" id="KW-0378">Hydrolase</keyword>
<dbReference type="SMART" id="SM00290">
    <property type="entry name" value="ZnF_UBP"/>
    <property type="match status" value="1"/>
</dbReference>
<keyword evidence="6" id="KW-0788">Thiol protease</keyword>
<evidence type="ECO:0000256" key="6">
    <source>
        <dbReference type="RuleBase" id="RU366025"/>
    </source>
</evidence>
<protein>
    <recommendedName>
        <fullName evidence="6">Ubiquitin carboxyl-terminal hydrolase</fullName>
        <ecNumber evidence="6">3.4.19.12</ecNumber>
    </recommendedName>
</protein>
<dbReference type="SUPFAM" id="SSF57850">
    <property type="entry name" value="RING/U-box"/>
    <property type="match status" value="1"/>
</dbReference>
<dbReference type="Proteomes" id="UP001519460">
    <property type="component" value="Unassembled WGS sequence"/>
</dbReference>